<dbReference type="EMBL" id="HF679131">
    <property type="protein sequence ID" value="CCU55376.1"/>
    <property type="molecule type" value="Genomic_DNA"/>
</dbReference>
<reference evidence="1" key="1">
    <citation type="journal article" date="2013" name="J. Virol.">
        <title>New Insights into the Evolution of Entomopoxvirinae from the Complete Genome Sequences of Four Entomopoxviruses Infecting Adoxophyes honmai, Choristoneura biennis, Choristoneura rosaceana, and Mythimna separata.</title>
        <authorList>
            <person name="Theze J."/>
            <person name="Takatsuka J."/>
            <person name="Li Z."/>
            <person name="Gallais J."/>
            <person name="Doucet D."/>
            <person name="Arif B."/>
            <person name="Nakai M."/>
            <person name="Herniou E.A."/>
        </authorList>
    </citation>
    <scope>NUCLEOTIDE SEQUENCE</scope>
    <source>
        <strain evidence="1">Tokyo</strain>
    </source>
</reference>
<protein>
    <submittedName>
        <fullName evidence="1">mRNA decapping enzyme (Cop-D9R)</fullName>
    </submittedName>
</protein>
<keyword evidence="2" id="KW-1185">Reference proteome</keyword>
<dbReference type="InterPro" id="IPR015797">
    <property type="entry name" value="NUDIX_hydrolase-like_dom_sf"/>
</dbReference>
<accession>A0A916KNX6</accession>
<dbReference type="OrthoDB" id="11114at10239"/>
<dbReference type="Proteomes" id="UP000792575">
    <property type="component" value="Genome"/>
</dbReference>
<name>A0A916KNX6_9POXV</name>
<gene>
    <name evidence="1" type="ORF">AHEV_055</name>
</gene>
<dbReference type="RefSeq" id="YP_008003878.1">
    <property type="nucleotide sequence ID" value="NC_021247.1"/>
</dbReference>
<evidence type="ECO:0000313" key="2">
    <source>
        <dbReference type="Proteomes" id="UP000792575"/>
    </source>
</evidence>
<dbReference type="GO" id="GO:0016787">
    <property type="term" value="F:hydrolase activity"/>
    <property type="evidence" value="ECO:0007669"/>
    <property type="project" value="InterPro"/>
</dbReference>
<dbReference type="KEGG" id="vg:15613984"/>
<sequence length="282" mass="33295">MKKKIILLKINIINIMESNNKDTLTKSSEIDYYSIESSSEKRDIFIKDYNTLNIKNYNRKTSFNAIMITNDNMVIIAERKFSYYMDTIYLISKYKTVTINILETFIKLFDKLTYREKSIIFNKKKINKKYASIINFIDVNFNGNIKNKYLEYIHNHKPRFVLNNNRCRDKFLILPGGKKNSNEDIDDVIARESHEEINIPLTSNNVIDINQDYYSETIIYDKILSKTFIDVTIIAKIKYSSAQILNFFKPNHEISNITFIPINKIASMIHLLHYVQEQLICC</sequence>
<evidence type="ECO:0000313" key="1">
    <source>
        <dbReference type="EMBL" id="CCU55376.1"/>
    </source>
</evidence>
<dbReference type="SUPFAM" id="SSF55811">
    <property type="entry name" value="Nudix"/>
    <property type="match status" value="1"/>
</dbReference>
<organism evidence="1 2">
    <name type="scientific">Adoxophyes honmai entomopoxvirus 'L'</name>
    <dbReference type="NCBI Taxonomy" id="1293540"/>
    <lineage>
        <taxon>Viruses</taxon>
        <taxon>Varidnaviria</taxon>
        <taxon>Bamfordvirae</taxon>
        <taxon>Nucleocytoviricota</taxon>
        <taxon>Pokkesviricetes</taxon>
        <taxon>Chitovirales</taxon>
        <taxon>Poxviridae</taxon>
        <taxon>Entomopoxvirinae</taxon>
        <taxon>Betaentomopoxvirus</taxon>
        <taxon>Betaentomopoxvirus ahonmai</taxon>
    </lineage>
</organism>
<dbReference type="GeneID" id="15613984"/>
<dbReference type="InterPro" id="IPR020084">
    <property type="entry name" value="NUDIX_hydrolase_CS"/>
</dbReference>
<dbReference type="PROSITE" id="PS00893">
    <property type="entry name" value="NUDIX_BOX"/>
    <property type="match status" value="1"/>
</dbReference>
<dbReference type="Gene3D" id="3.90.79.10">
    <property type="entry name" value="Nucleoside Triphosphate Pyrophosphohydrolase"/>
    <property type="match status" value="1"/>
</dbReference>
<proteinExistence type="predicted"/>